<protein>
    <submittedName>
        <fullName evidence="2">Uncharacterized protein</fullName>
    </submittedName>
</protein>
<dbReference type="RefSeq" id="WP_338198623.1">
    <property type="nucleotide sequence ID" value="NZ_JAEKNR010000024.1"/>
</dbReference>
<sequence length="112" mass="11573">MRVRWLLIGALLAIAIGILGVGGTGIVMTRGGYAFMGLQTSGSMMGGGMMTVAPRGTSTVGLARPAILKLMSGLPSGLPNTVRWTSVVSKVIRLPPRPTVAPLGTWSPNDRA</sequence>
<dbReference type="Proteomes" id="UP000612893">
    <property type="component" value="Unassembled WGS sequence"/>
</dbReference>
<proteinExistence type="predicted"/>
<dbReference type="EMBL" id="JAEKNR010000024">
    <property type="protein sequence ID" value="MBJ7596792.1"/>
    <property type="molecule type" value="Genomic_DNA"/>
</dbReference>
<keyword evidence="1" id="KW-0472">Membrane</keyword>
<accession>A0A934K3S2</accession>
<gene>
    <name evidence="2" type="ORF">JF922_01710</name>
</gene>
<organism evidence="2 3">
    <name type="scientific">Candidatus Nephthysia bennettiae</name>
    <dbReference type="NCBI Taxonomy" id="3127016"/>
    <lineage>
        <taxon>Bacteria</taxon>
        <taxon>Bacillati</taxon>
        <taxon>Candidatus Dormiibacterota</taxon>
        <taxon>Candidatus Dormibacteria</taxon>
        <taxon>Candidatus Dormibacterales</taxon>
        <taxon>Candidatus Dormibacteraceae</taxon>
        <taxon>Candidatus Nephthysia</taxon>
    </lineage>
</organism>
<keyword evidence="1" id="KW-0812">Transmembrane</keyword>
<keyword evidence="1" id="KW-1133">Transmembrane helix</keyword>
<reference evidence="2" key="1">
    <citation type="submission" date="2020-10" db="EMBL/GenBank/DDBJ databases">
        <title>Ca. Dormibacterota MAGs.</title>
        <authorList>
            <person name="Montgomery K."/>
        </authorList>
    </citation>
    <scope>NUCLEOTIDE SEQUENCE [LARGE SCALE GENOMIC DNA]</scope>
    <source>
        <strain evidence="2">SC8812_S17_10</strain>
    </source>
</reference>
<dbReference type="AlphaFoldDB" id="A0A934K3S2"/>
<keyword evidence="3" id="KW-1185">Reference proteome</keyword>
<evidence type="ECO:0000313" key="3">
    <source>
        <dbReference type="Proteomes" id="UP000612893"/>
    </source>
</evidence>
<comment type="caution">
    <text evidence="2">The sequence shown here is derived from an EMBL/GenBank/DDBJ whole genome shotgun (WGS) entry which is preliminary data.</text>
</comment>
<evidence type="ECO:0000256" key="1">
    <source>
        <dbReference type="SAM" id="Phobius"/>
    </source>
</evidence>
<evidence type="ECO:0000313" key="2">
    <source>
        <dbReference type="EMBL" id="MBJ7596792.1"/>
    </source>
</evidence>
<feature type="transmembrane region" description="Helical" evidence="1">
    <location>
        <begin position="6"/>
        <end position="28"/>
    </location>
</feature>
<name>A0A934K3S2_9BACT</name>